<feature type="transmembrane region" description="Helical" evidence="7">
    <location>
        <begin position="195"/>
        <end position="219"/>
    </location>
</feature>
<evidence type="ECO:0000256" key="7">
    <source>
        <dbReference type="RuleBase" id="RU079119"/>
    </source>
</evidence>
<evidence type="ECO:0000256" key="5">
    <source>
        <dbReference type="ARBA" id="ARBA00023136"/>
    </source>
</evidence>
<dbReference type="AlphaFoldDB" id="A0A9W7L1U3"/>
<dbReference type="OrthoDB" id="331948at2759"/>
<comment type="caution">
    <text evidence="10">The sequence shown here is derived from an EMBL/GenBank/DDBJ whole genome shotgun (WGS) entry which is preliminary data.</text>
</comment>
<dbReference type="InterPro" id="IPR001594">
    <property type="entry name" value="Palmitoyltrfase_DHHC"/>
</dbReference>
<feature type="domain" description="Palmitoyltransferase DHHC" evidence="9">
    <location>
        <begin position="150"/>
        <end position="297"/>
    </location>
</feature>
<sequence length="413" mass="45389">MPRASYICCGRKVCGTDFSDDKRWFSLDCTGLICSSLTLFIHLFAYATLHTSLLHRHMWGGMEKRLGMEGEAVEIRPPFFSDAFRIFWIIVTTVLGSLAVSSHLRCMLTNPGTVPSNALPLPPSLRSKCSHLTNHLPPSARLEATRTLHARQCGKCSRFKPPRAHHSSVSGRCITKLDHFCPWVNNEVGVFNHKYFVLFVSYTALQCIAVFIVCVRAYVACGVKVKLTNADGTPYVPGGPSDDGGTWSPPAYCVERVGTGAHVVTGCSVLFAIFTTCMAIDQIEGVTKGRNKIQRMQEDRASRGEAQGEGGSSSSGDVDTDWIGCNEVFGGSGRSVRWDWFFPTKVVFLGDSKPLVLGYVVDEGGREVDEEEGMEMKDIKEEENEALLVKRQTNSSTSPGRPPADDMDMSNVI</sequence>
<comment type="domain">
    <text evidence="7">The DHHC domain is required for palmitoyltransferase activity.</text>
</comment>
<dbReference type="PANTHER" id="PTHR12246">
    <property type="entry name" value="PALMITOYLTRANSFERASE ZDHHC16"/>
    <property type="match status" value="1"/>
</dbReference>
<organism evidence="10 11">
    <name type="scientific">Triparma columacea</name>
    <dbReference type="NCBI Taxonomy" id="722753"/>
    <lineage>
        <taxon>Eukaryota</taxon>
        <taxon>Sar</taxon>
        <taxon>Stramenopiles</taxon>
        <taxon>Ochrophyta</taxon>
        <taxon>Bolidophyceae</taxon>
        <taxon>Parmales</taxon>
        <taxon>Triparmaceae</taxon>
        <taxon>Triparma</taxon>
    </lineage>
</organism>
<evidence type="ECO:0000256" key="1">
    <source>
        <dbReference type="ARBA" id="ARBA00004141"/>
    </source>
</evidence>
<dbReference type="Proteomes" id="UP001165065">
    <property type="component" value="Unassembled WGS sequence"/>
</dbReference>
<dbReference type="EMBL" id="BRYA01000519">
    <property type="protein sequence ID" value="GMI20697.1"/>
    <property type="molecule type" value="Genomic_DNA"/>
</dbReference>
<name>A0A9W7L1U3_9STRA</name>
<proteinExistence type="inferred from homology"/>
<evidence type="ECO:0000256" key="6">
    <source>
        <dbReference type="ARBA" id="ARBA00023315"/>
    </source>
</evidence>
<evidence type="ECO:0000259" key="9">
    <source>
        <dbReference type="Pfam" id="PF01529"/>
    </source>
</evidence>
<keyword evidence="4 7" id="KW-1133">Transmembrane helix</keyword>
<dbReference type="GO" id="GO:0016020">
    <property type="term" value="C:membrane"/>
    <property type="evidence" value="ECO:0007669"/>
    <property type="project" value="UniProtKB-SubCell"/>
</dbReference>
<evidence type="ECO:0000256" key="4">
    <source>
        <dbReference type="ARBA" id="ARBA00022989"/>
    </source>
</evidence>
<keyword evidence="5 7" id="KW-0472">Membrane</keyword>
<protein>
    <recommendedName>
        <fullName evidence="7">Palmitoyltransferase</fullName>
        <ecNumber evidence="7">2.3.1.225</ecNumber>
    </recommendedName>
</protein>
<comment type="catalytic activity">
    <reaction evidence="7">
        <text>L-cysteinyl-[protein] + hexadecanoyl-CoA = S-hexadecanoyl-L-cysteinyl-[protein] + CoA</text>
        <dbReference type="Rhea" id="RHEA:36683"/>
        <dbReference type="Rhea" id="RHEA-COMP:10131"/>
        <dbReference type="Rhea" id="RHEA-COMP:11032"/>
        <dbReference type="ChEBI" id="CHEBI:29950"/>
        <dbReference type="ChEBI" id="CHEBI:57287"/>
        <dbReference type="ChEBI" id="CHEBI:57379"/>
        <dbReference type="ChEBI" id="CHEBI:74151"/>
        <dbReference type="EC" id="2.3.1.225"/>
    </reaction>
</comment>
<evidence type="ECO:0000256" key="3">
    <source>
        <dbReference type="ARBA" id="ARBA00022692"/>
    </source>
</evidence>
<keyword evidence="6 7" id="KW-0012">Acyltransferase</keyword>
<evidence type="ECO:0000313" key="10">
    <source>
        <dbReference type="EMBL" id="GMI20697.1"/>
    </source>
</evidence>
<comment type="subcellular location">
    <subcellularLocation>
        <location evidence="1">Membrane</location>
        <topology evidence="1">Multi-pass membrane protein</topology>
    </subcellularLocation>
</comment>
<evidence type="ECO:0000256" key="8">
    <source>
        <dbReference type="SAM" id="MobiDB-lite"/>
    </source>
</evidence>
<dbReference type="Pfam" id="PF01529">
    <property type="entry name" value="DHHC"/>
    <property type="match status" value="1"/>
</dbReference>
<gene>
    <name evidence="10" type="ORF">TrCOL_g7703</name>
</gene>
<reference evidence="11" key="1">
    <citation type="journal article" date="2023" name="Commun. Biol.">
        <title>Genome analysis of Parmales, the sister group of diatoms, reveals the evolutionary specialization of diatoms from phago-mixotrophs to photoautotrophs.</title>
        <authorList>
            <person name="Ban H."/>
            <person name="Sato S."/>
            <person name="Yoshikawa S."/>
            <person name="Yamada K."/>
            <person name="Nakamura Y."/>
            <person name="Ichinomiya M."/>
            <person name="Sato N."/>
            <person name="Blanc-Mathieu R."/>
            <person name="Endo H."/>
            <person name="Kuwata A."/>
            <person name="Ogata H."/>
        </authorList>
    </citation>
    <scope>NUCLEOTIDE SEQUENCE [LARGE SCALE GENOMIC DNA]</scope>
</reference>
<feature type="transmembrane region" description="Helical" evidence="7">
    <location>
        <begin position="25"/>
        <end position="49"/>
    </location>
</feature>
<keyword evidence="2 7" id="KW-0808">Transferase</keyword>
<dbReference type="GO" id="GO:0019706">
    <property type="term" value="F:protein-cysteine S-palmitoyltransferase activity"/>
    <property type="evidence" value="ECO:0007669"/>
    <property type="project" value="UniProtKB-EC"/>
</dbReference>
<dbReference type="PROSITE" id="PS50216">
    <property type="entry name" value="DHHC"/>
    <property type="match status" value="1"/>
</dbReference>
<evidence type="ECO:0000313" key="11">
    <source>
        <dbReference type="Proteomes" id="UP001165065"/>
    </source>
</evidence>
<feature type="region of interest" description="Disordered" evidence="8">
    <location>
        <begin position="387"/>
        <end position="413"/>
    </location>
</feature>
<dbReference type="InterPro" id="IPR039859">
    <property type="entry name" value="PFA4/ZDH16/20/ERF2-like"/>
</dbReference>
<dbReference type="EC" id="2.3.1.225" evidence="7"/>
<comment type="similarity">
    <text evidence="7">Belongs to the DHHC palmitoyltransferase family.</text>
</comment>
<evidence type="ECO:0000256" key="2">
    <source>
        <dbReference type="ARBA" id="ARBA00022679"/>
    </source>
</evidence>
<keyword evidence="3 7" id="KW-0812">Transmembrane</keyword>
<keyword evidence="11" id="KW-1185">Reference proteome</keyword>
<accession>A0A9W7L1U3</accession>
<feature type="transmembrane region" description="Helical" evidence="7">
    <location>
        <begin position="86"/>
        <end position="104"/>
    </location>
</feature>
<feature type="region of interest" description="Disordered" evidence="8">
    <location>
        <begin position="291"/>
        <end position="319"/>
    </location>
</feature>